<name>A0A1G6KLW1_9BACT</name>
<accession>A0A1G6KLW1</accession>
<organism evidence="2 3">
    <name type="scientific">Desulfurella multipotens</name>
    <dbReference type="NCBI Taxonomy" id="79269"/>
    <lineage>
        <taxon>Bacteria</taxon>
        <taxon>Pseudomonadati</taxon>
        <taxon>Campylobacterota</taxon>
        <taxon>Desulfurellia</taxon>
        <taxon>Desulfurellales</taxon>
        <taxon>Desulfurellaceae</taxon>
        <taxon>Desulfurella</taxon>
    </lineage>
</organism>
<dbReference type="SUPFAM" id="SSF48537">
    <property type="entry name" value="Phospholipase C/P1 nuclease"/>
    <property type="match status" value="1"/>
</dbReference>
<evidence type="ECO:0000313" key="3">
    <source>
        <dbReference type="Proteomes" id="UP000199411"/>
    </source>
</evidence>
<reference evidence="3" key="1">
    <citation type="submission" date="2016-10" db="EMBL/GenBank/DDBJ databases">
        <authorList>
            <person name="Varghese N."/>
            <person name="Submissions S."/>
        </authorList>
    </citation>
    <scope>NUCLEOTIDE SEQUENCE [LARGE SCALE GENOMIC DNA]</scope>
    <source>
        <strain evidence="3">DSM 8415</strain>
    </source>
</reference>
<dbReference type="Pfam" id="PF00882">
    <property type="entry name" value="Zn_dep_PLPC"/>
    <property type="match status" value="1"/>
</dbReference>
<dbReference type="AlphaFoldDB" id="A0A1G6KLW1"/>
<dbReference type="RefSeq" id="WP_025391505.1">
    <property type="nucleotide sequence ID" value="NZ_FMYU01000004.1"/>
</dbReference>
<keyword evidence="3" id="KW-1185">Reference proteome</keyword>
<proteinExistence type="predicted"/>
<sequence>MYKIANTFMLIFLIFFIFLLIPQMALAWGPGVHTLISFNLLDELKAYGSVFYPIVSNNFWEFLYGSLAPDFMVAKKLVSKKNNSHNFDFADKLIDSAKNEKELSFALGYLSHLASDKIMHEVFLSDYKIVNSFEHISVELLSDAYYANYLNVVSFVLKRKSALDKPLKANFGLVINTFIGKNILRLSTKNAISSISKNIVVNNFKIEKIDKKVIDSYIKFSLKSSLTRITKLK</sequence>
<protein>
    <submittedName>
        <fullName evidence="2">Zinc dependent phospholipase C</fullName>
    </submittedName>
</protein>
<evidence type="ECO:0000259" key="1">
    <source>
        <dbReference type="Pfam" id="PF00882"/>
    </source>
</evidence>
<dbReference type="InterPro" id="IPR029002">
    <property type="entry name" value="PLPC/GPLD1"/>
</dbReference>
<dbReference type="InterPro" id="IPR008947">
    <property type="entry name" value="PLipase_C/P1_nuclease_dom_sf"/>
</dbReference>
<feature type="domain" description="Phospholipase C/D" evidence="1">
    <location>
        <begin position="32"/>
        <end position="177"/>
    </location>
</feature>
<dbReference type="EMBL" id="FMYU01000004">
    <property type="protein sequence ID" value="SDC32030.1"/>
    <property type="molecule type" value="Genomic_DNA"/>
</dbReference>
<gene>
    <name evidence="2" type="ORF">SAMN05660835_00633</name>
</gene>
<dbReference type="GO" id="GO:0016788">
    <property type="term" value="F:hydrolase activity, acting on ester bonds"/>
    <property type="evidence" value="ECO:0007669"/>
    <property type="project" value="InterPro"/>
</dbReference>
<dbReference type="OrthoDB" id="9786483at2"/>
<evidence type="ECO:0000313" key="2">
    <source>
        <dbReference type="EMBL" id="SDC32030.1"/>
    </source>
</evidence>
<dbReference type="Proteomes" id="UP000199411">
    <property type="component" value="Unassembled WGS sequence"/>
</dbReference>